<keyword evidence="2" id="KW-0472">Membrane</keyword>
<evidence type="ECO:0000313" key="4">
    <source>
        <dbReference type="Proteomes" id="UP000039865"/>
    </source>
</evidence>
<evidence type="ECO:0000256" key="1">
    <source>
        <dbReference type="SAM" id="MobiDB-lite"/>
    </source>
</evidence>
<name>A0A078B802_STYLE</name>
<keyword evidence="2" id="KW-1133">Transmembrane helix</keyword>
<organism evidence="3 4">
    <name type="scientific">Stylonychia lemnae</name>
    <name type="common">Ciliate</name>
    <dbReference type="NCBI Taxonomy" id="5949"/>
    <lineage>
        <taxon>Eukaryota</taxon>
        <taxon>Sar</taxon>
        <taxon>Alveolata</taxon>
        <taxon>Ciliophora</taxon>
        <taxon>Intramacronucleata</taxon>
        <taxon>Spirotrichea</taxon>
        <taxon>Stichotrichia</taxon>
        <taxon>Sporadotrichida</taxon>
        <taxon>Oxytrichidae</taxon>
        <taxon>Stylonychinae</taxon>
        <taxon>Stylonychia</taxon>
    </lineage>
</organism>
<feature type="compositionally biased region" description="Basic and acidic residues" evidence="1">
    <location>
        <begin position="642"/>
        <end position="653"/>
    </location>
</feature>
<dbReference type="AlphaFoldDB" id="A0A078B802"/>
<evidence type="ECO:0000256" key="2">
    <source>
        <dbReference type="SAM" id="Phobius"/>
    </source>
</evidence>
<dbReference type="PANTHER" id="PTHR31398:SF0">
    <property type="entry name" value="MEIOTIC NUCLEAR DIVISION PROTEIN 1 HOMOLOG"/>
    <property type="match status" value="1"/>
</dbReference>
<proteinExistence type="predicted"/>
<reference evidence="3 4" key="1">
    <citation type="submission" date="2014-06" db="EMBL/GenBank/DDBJ databases">
        <authorList>
            <person name="Swart Estienne"/>
        </authorList>
    </citation>
    <scope>NUCLEOTIDE SEQUENCE [LARGE SCALE GENOMIC DNA]</scope>
    <source>
        <strain evidence="3 4">130c</strain>
    </source>
</reference>
<feature type="transmembrane region" description="Helical" evidence="2">
    <location>
        <begin position="298"/>
        <end position="319"/>
    </location>
</feature>
<gene>
    <name evidence="3" type="primary">Contig15746.g16778</name>
    <name evidence="3" type="ORF">STYLEM_18520</name>
</gene>
<protein>
    <recommendedName>
        <fullName evidence="5">Transmembrane protein</fullName>
    </recommendedName>
</protein>
<dbReference type="GO" id="GO:0007131">
    <property type="term" value="P:reciprocal meiotic recombination"/>
    <property type="evidence" value="ECO:0007669"/>
    <property type="project" value="TreeGrafter"/>
</dbReference>
<feature type="region of interest" description="Disordered" evidence="1">
    <location>
        <begin position="580"/>
        <end position="653"/>
    </location>
</feature>
<feature type="transmembrane region" description="Helical" evidence="2">
    <location>
        <begin position="31"/>
        <end position="50"/>
    </location>
</feature>
<keyword evidence="4" id="KW-1185">Reference proteome</keyword>
<dbReference type="OrthoDB" id="296380at2759"/>
<keyword evidence="2" id="KW-0812">Transmembrane</keyword>
<dbReference type="PANTHER" id="PTHR31398">
    <property type="entry name" value="MEIOTIC NUCLEAR DIVISION PROTEIN 1 HOMOLOG"/>
    <property type="match status" value="1"/>
</dbReference>
<dbReference type="InParanoid" id="A0A078B802"/>
<dbReference type="Proteomes" id="UP000039865">
    <property type="component" value="Unassembled WGS sequence"/>
</dbReference>
<dbReference type="EMBL" id="CCKQ01017490">
    <property type="protein sequence ID" value="CDW89387.1"/>
    <property type="molecule type" value="Genomic_DNA"/>
</dbReference>
<evidence type="ECO:0000313" key="3">
    <source>
        <dbReference type="EMBL" id="CDW89387.1"/>
    </source>
</evidence>
<evidence type="ECO:0008006" key="5">
    <source>
        <dbReference type="Google" id="ProtNLM"/>
    </source>
</evidence>
<accession>A0A078B802</accession>
<sequence>MDKFKAVLRSVDIYGHQVKLLYKGDDTKKTLPGAFMTVISVGLLLWYLGLQIEDIINNKNQFKQTLIQLDLDNIEFPLGKDNFDTALMVVPPFSDQIQNKTENIYRYMNISAILTITTEKLDKDGDLDVEEFDLELFKCSRNRLFDSTRFKVLTDAYQNVDALCFKQFEMLKLKSDNNRLSYKITGCDQNYLSKKYPGSTCEKNKTKELQTLADTMVIVFSSSNYLDPEEFNKSPIKVNTVQNAFRFSQYFEKVINFEIGFNKAEIHDSKLHENIGSYETDFISTKFVSQGALSNTGGLAGIVFGVIAFIIAPLQEFFYYQSLLKKNFLVEEDQVNKKNKSGYQLGKQKTNDFITTKDDNGQSEKSKFYHKDFKTYLELVKRLRNRVPFRYEFRYAAFYWIKKVICCSKSDKLQAELFDYGKEVIDKQFDIATILRDLRAFKMTNRLLLSKYQRHLIPFFKKHLLNQMYEKNKIKEEKIAQTQKVNHNQKLLNQVTQLMIELFSDNRNPSNSYNEVVLDSLFLQNSESVNKDLKSQLYSAILRYFIQKNLEQPEIINSPSKANGIDVNDIKFTNNFGKSQVTDEQQQQNKNSPFVSRFDSASNDDENQKTPQHKNSHQEPESENSQLINEIDEQADIQNFRHQKETNKKIQSF</sequence>
<feature type="compositionally biased region" description="Polar residues" evidence="1">
    <location>
        <begin position="580"/>
        <end position="594"/>
    </location>
</feature>
<dbReference type="GO" id="GO:0005634">
    <property type="term" value="C:nucleus"/>
    <property type="evidence" value="ECO:0007669"/>
    <property type="project" value="TreeGrafter"/>
</dbReference>